<evidence type="ECO:0000313" key="9">
    <source>
        <dbReference type="Proteomes" id="UP000186894"/>
    </source>
</evidence>
<sequence length="296" mass="31679">MTRIQANLALLLAAAIWGGGFVAQSTAMNHVEANWFNALRFGLATLAVLPFAWMESRKATKKLSRGDIANFVIVGVFLFLAQTAQQFGLKTTTVTNASFLTGLYVIIVPVVSVLFLKYRPHWVIWPASLASVTGIFLLNGASLQSISPGDSLTILCAGFFAIQILMTGRIMQTVPRPLTLAAAQFAVTTLLCTGAASALEPITMSDIANGMPQILYGGLLSSGLAFSLQIIGQRYTTSSQAAIFMSSEALFGAMLGAYFLHETLPPIGYMGCGLLFLAMLAVEVVPEWHKTSRSMA</sequence>
<evidence type="ECO:0000313" key="8">
    <source>
        <dbReference type="EMBL" id="OLP44389.1"/>
    </source>
</evidence>
<keyword evidence="4 6" id="KW-1133">Transmembrane helix</keyword>
<protein>
    <submittedName>
        <fullName evidence="8">MFS transporter</fullName>
    </submittedName>
</protein>
<name>A0A1Q8ZQR0_9HYPH</name>
<dbReference type="PANTHER" id="PTHR42920:SF5">
    <property type="entry name" value="EAMA DOMAIN-CONTAINING PROTEIN"/>
    <property type="match status" value="1"/>
</dbReference>
<keyword evidence="5 6" id="KW-0472">Membrane</keyword>
<dbReference type="PANTHER" id="PTHR42920">
    <property type="entry name" value="OS03G0707200 PROTEIN-RELATED"/>
    <property type="match status" value="1"/>
</dbReference>
<evidence type="ECO:0000256" key="2">
    <source>
        <dbReference type="ARBA" id="ARBA00022475"/>
    </source>
</evidence>
<dbReference type="InterPro" id="IPR037185">
    <property type="entry name" value="EmrE-like"/>
</dbReference>
<keyword evidence="2" id="KW-1003">Cell membrane</keyword>
<evidence type="ECO:0000259" key="7">
    <source>
        <dbReference type="Pfam" id="PF00892"/>
    </source>
</evidence>
<comment type="caution">
    <text evidence="8">The sequence shown here is derived from an EMBL/GenBank/DDBJ whole genome shotgun (WGS) entry which is preliminary data.</text>
</comment>
<feature type="transmembrane region" description="Helical" evidence="6">
    <location>
        <begin position="178"/>
        <end position="199"/>
    </location>
</feature>
<evidence type="ECO:0000256" key="1">
    <source>
        <dbReference type="ARBA" id="ARBA00004651"/>
    </source>
</evidence>
<dbReference type="InterPro" id="IPR000620">
    <property type="entry name" value="EamA_dom"/>
</dbReference>
<reference evidence="8 9" key="1">
    <citation type="submission" date="2016-09" db="EMBL/GenBank/DDBJ databases">
        <title>Rhizobium oryziradicis sp. nov., isolated from the root of rice.</title>
        <authorList>
            <person name="Zhao J."/>
            <person name="Zhang X."/>
        </authorList>
    </citation>
    <scope>NUCLEOTIDE SEQUENCE [LARGE SCALE GENOMIC DNA]</scope>
    <source>
        <strain evidence="8 9">N19</strain>
    </source>
</reference>
<dbReference type="OrthoDB" id="9804865at2"/>
<feature type="transmembrane region" description="Helical" evidence="6">
    <location>
        <begin position="267"/>
        <end position="285"/>
    </location>
</feature>
<proteinExistence type="predicted"/>
<feature type="transmembrane region" description="Helical" evidence="6">
    <location>
        <begin position="214"/>
        <end position="231"/>
    </location>
</feature>
<organism evidence="8 9">
    <name type="scientific">Rhizobium oryziradicis</name>
    <dbReference type="NCBI Taxonomy" id="1867956"/>
    <lineage>
        <taxon>Bacteria</taxon>
        <taxon>Pseudomonadati</taxon>
        <taxon>Pseudomonadota</taxon>
        <taxon>Alphaproteobacteria</taxon>
        <taxon>Hyphomicrobiales</taxon>
        <taxon>Rhizobiaceae</taxon>
        <taxon>Rhizobium/Agrobacterium group</taxon>
        <taxon>Rhizobium</taxon>
    </lineage>
</organism>
<feature type="domain" description="EamA" evidence="7">
    <location>
        <begin position="7"/>
        <end position="139"/>
    </location>
</feature>
<evidence type="ECO:0000256" key="3">
    <source>
        <dbReference type="ARBA" id="ARBA00022692"/>
    </source>
</evidence>
<dbReference type="STRING" id="1867956.BJF95_07585"/>
<feature type="transmembrane region" description="Helical" evidence="6">
    <location>
        <begin position="152"/>
        <end position="171"/>
    </location>
</feature>
<feature type="transmembrane region" description="Helical" evidence="6">
    <location>
        <begin position="33"/>
        <end position="54"/>
    </location>
</feature>
<evidence type="ECO:0000256" key="4">
    <source>
        <dbReference type="ARBA" id="ARBA00022989"/>
    </source>
</evidence>
<keyword evidence="3 6" id="KW-0812">Transmembrane</keyword>
<evidence type="ECO:0000256" key="5">
    <source>
        <dbReference type="ARBA" id="ARBA00023136"/>
    </source>
</evidence>
<comment type="subcellular location">
    <subcellularLocation>
        <location evidence="1">Cell membrane</location>
        <topology evidence="1">Multi-pass membrane protein</topology>
    </subcellularLocation>
</comment>
<feature type="transmembrane region" description="Helical" evidence="6">
    <location>
        <begin position="66"/>
        <end position="85"/>
    </location>
</feature>
<dbReference type="InterPro" id="IPR051258">
    <property type="entry name" value="Diverse_Substrate_Transporter"/>
</dbReference>
<dbReference type="GO" id="GO:0005886">
    <property type="term" value="C:plasma membrane"/>
    <property type="evidence" value="ECO:0007669"/>
    <property type="project" value="UniProtKB-SubCell"/>
</dbReference>
<feature type="domain" description="EamA" evidence="7">
    <location>
        <begin position="149"/>
        <end position="280"/>
    </location>
</feature>
<keyword evidence="9" id="KW-1185">Reference proteome</keyword>
<dbReference type="SUPFAM" id="SSF103481">
    <property type="entry name" value="Multidrug resistance efflux transporter EmrE"/>
    <property type="match status" value="2"/>
</dbReference>
<feature type="transmembrane region" description="Helical" evidence="6">
    <location>
        <begin position="243"/>
        <end position="261"/>
    </location>
</feature>
<feature type="transmembrane region" description="Helical" evidence="6">
    <location>
        <begin position="97"/>
        <end position="116"/>
    </location>
</feature>
<gene>
    <name evidence="8" type="ORF">BJF95_07585</name>
</gene>
<dbReference type="EMBL" id="MKIM01000027">
    <property type="protein sequence ID" value="OLP44389.1"/>
    <property type="molecule type" value="Genomic_DNA"/>
</dbReference>
<accession>A0A1Q8ZQR0</accession>
<feature type="transmembrane region" description="Helical" evidence="6">
    <location>
        <begin position="123"/>
        <end position="146"/>
    </location>
</feature>
<dbReference type="RefSeq" id="WP_075639899.1">
    <property type="nucleotide sequence ID" value="NZ_MKIM01000027.1"/>
</dbReference>
<dbReference type="Pfam" id="PF00892">
    <property type="entry name" value="EamA"/>
    <property type="match status" value="2"/>
</dbReference>
<dbReference type="Proteomes" id="UP000186894">
    <property type="component" value="Unassembled WGS sequence"/>
</dbReference>
<evidence type="ECO:0000256" key="6">
    <source>
        <dbReference type="SAM" id="Phobius"/>
    </source>
</evidence>
<dbReference type="AlphaFoldDB" id="A0A1Q8ZQR0"/>